<evidence type="ECO:0000313" key="1">
    <source>
        <dbReference type="EMBL" id="SOB97195.1"/>
    </source>
</evidence>
<dbReference type="Pfam" id="PF06089">
    <property type="entry name" value="Asparaginase_II"/>
    <property type="match status" value="1"/>
</dbReference>
<dbReference type="PANTHER" id="PTHR42110">
    <property type="entry name" value="L-ASPARAGINASE, PUTATIVE (AFU_ORTHOLOGUE AFUA_3G11890)-RELATED"/>
    <property type="match status" value="1"/>
</dbReference>
<protein>
    <submittedName>
        <fullName evidence="1">Asparaginase</fullName>
    </submittedName>
</protein>
<evidence type="ECO:0000313" key="2">
    <source>
        <dbReference type="Proteomes" id="UP000219331"/>
    </source>
</evidence>
<accession>A0A285RTU3</accession>
<dbReference type="Proteomes" id="UP000219331">
    <property type="component" value="Unassembled WGS sequence"/>
</dbReference>
<dbReference type="InterPro" id="IPR010349">
    <property type="entry name" value="Asparaginase_II"/>
</dbReference>
<organism evidence="1 2">
    <name type="scientific">Stappia indica</name>
    <dbReference type="NCBI Taxonomy" id="538381"/>
    <lineage>
        <taxon>Bacteria</taxon>
        <taxon>Pseudomonadati</taxon>
        <taxon>Pseudomonadota</taxon>
        <taxon>Alphaproteobacteria</taxon>
        <taxon>Hyphomicrobiales</taxon>
        <taxon>Stappiaceae</taxon>
        <taxon>Stappia</taxon>
    </lineage>
</organism>
<proteinExistence type="predicted"/>
<dbReference type="STRING" id="538381.GCA_001696535_03089"/>
<dbReference type="EMBL" id="OBML01000002">
    <property type="protein sequence ID" value="SOB97195.1"/>
    <property type="molecule type" value="Genomic_DNA"/>
</dbReference>
<keyword evidence="2" id="KW-1185">Reference proteome</keyword>
<dbReference type="RefSeq" id="WP_097174196.1">
    <property type="nucleotide sequence ID" value="NZ_OBML01000002.1"/>
</dbReference>
<name>A0A285RTU3_9HYPH</name>
<dbReference type="PANTHER" id="PTHR42110:SF1">
    <property type="entry name" value="L-ASPARAGINASE, PUTATIVE (AFU_ORTHOLOGUE AFUA_3G11890)-RELATED"/>
    <property type="match status" value="1"/>
</dbReference>
<sequence>MENPVLVEVLRGDAVESRHRGAIAVVDAAGHVVAALGDHQRPVFPRSAVKALQALPLVESGAAEALDFNDAELALACSSHNGEEVHVNAARVMLMKAGLDEDALECGSQWPRRMEDVAVLHRTDATPCPLHNNCSGKHAGFLGLARTLGAPTRGYVEPDHPVQLEARAAIEQMAGIDLSAMPRGTDGCSIPTYAMPLAPLARAFACFGTGEGLEPLRAQAAERLYNACVDHPFMIAGTGRFCTEVMGALGGRVFVKTGAEGVFVAAIPELGFGIALKCDDGATRASETMMAAVIDALLELNEDEATALRPWLAPPLTNWTGRPVGSIHAVAEAFAPLRGIA</sequence>
<gene>
    <name evidence="1" type="ORF">SAMN05421512_102432</name>
</gene>
<dbReference type="AlphaFoldDB" id="A0A285RTU3"/>
<reference evidence="1 2" key="1">
    <citation type="submission" date="2017-08" db="EMBL/GenBank/DDBJ databases">
        <authorList>
            <person name="de Groot N.N."/>
        </authorList>
    </citation>
    <scope>NUCLEOTIDE SEQUENCE [LARGE SCALE GENOMIC DNA]</scope>
    <source>
        <strain evidence="1 2">USBA 352</strain>
    </source>
</reference>
<dbReference type="OrthoDB" id="9780674at2"/>